<evidence type="ECO:0000256" key="1">
    <source>
        <dbReference type="SAM" id="Phobius"/>
    </source>
</evidence>
<keyword evidence="3" id="KW-1185">Reference proteome</keyword>
<accession>A0ABR1PK08</accession>
<feature type="transmembrane region" description="Helical" evidence="1">
    <location>
        <begin position="176"/>
        <end position="195"/>
    </location>
</feature>
<dbReference type="PANTHER" id="PTHR12242:SF1">
    <property type="entry name" value="MYND-TYPE DOMAIN-CONTAINING PROTEIN"/>
    <property type="match status" value="1"/>
</dbReference>
<evidence type="ECO:0008006" key="4">
    <source>
        <dbReference type="Google" id="ProtNLM"/>
    </source>
</evidence>
<name>A0ABR1PK08_DIAER</name>
<sequence length="290" mass="32730">MVRLQNPFKLGNDLWDPSHRYETSWLLPPYALGACRAIFGLYGIFVELFASGWYCTHPAYGGCEQAGDSFSYFTVLTYWGLAFYNLTAAVHTLTYARTGTPLLDRFPRSLQALHAFYYTTVTTYPFIVTAVYWGVIFPGVWFTDEFSGWSNMSQHALNSAFALFEIVVPRTPLPPWIHALWLIVVLALYLALAYVTHATKGFYTYTFLDIEKQGSAITAAWIIAIAVAAVVIYLLVRGLLWLRLWLTEKKAGMDGRFAGQPAALRSTVDVELGSYRNDVSETKTISPHHY</sequence>
<evidence type="ECO:0000313" key="2">
    <source>
        <dbReference type="EMBL" id="KAK7738216.1"/>
    </source>
</evidence>
<protein>
    <recommendedName>
        <fullName evidence="4">FAR-17a/AIG1-like protein</fullName>
    </recommendedName>
</protein>
<proteinExistence type="predicted"/>
<organism evidence="2 3">
    <name type="scientific">Diaporthe eres</name>
    <name type="common">Phomopsis oblonga</name>
    <dbReference type="NCBI Taxonomy" id="83184"/>
    <lineage>
        <taxon>Eukaryota</taxon>
        <taxon>Fungi</taxon>
        <taxon>Dikarya</taxon>
        <taxon>Ascomycota</taxon>
        <taxon>Pezizomycotina</taxon>
        <taxon>Sordariomycetes</taxon>
        <taxon>Sordariomycetidae</taxon>
        <taxon>Diaporthales</taxon>
        <taxon>Diaporthaceae</taxon>
        <taxon>Diaporthe</taxon>
        <taxon>Diaporthe eres species complex</taxon>
    </lineage>
</organism>
<gene>
    <name evidence="2" type="ORF">SLS63_002550</name>
</gene>
<feature type="transmembrane region" description="Helical" evidence="1">
    <location>
        <begin position="30"/>
        <end position="50"/>
    </location>
</feature>
<keyword evidence="1" id="KW-0812">Transmembrane</keyword>
<keyword evidence="1" id="KW-0472">Membrane</keyword>
<feature type="transmembrane region" description="Helical" evidence="1">
    <location>
        <begin position="216"/>
        <end position="236"/>
    </location>
</feature>
<dbReference type="EMBL" id="JAKNSF020000006">
    <property type="protein sequence ID" value="KAK7738216.1"/>
    <property type="molecule type" value="Genomic_DNA"/>
</dbReference>
<feature type="transmembrane region" description="Helical" evidence="1">
    <location>
        <begin position="115"/>
        <end position="142"/>
    </location>
</feature>
<keyword evidence="1" id="KW-1133">Transmembrane helix</keyword>
<dbReference type="PROSITE" id="PS51257">
    <property type="entry name" value="PROKAR_LIPOPROTEIN"/>
    <property type="match status" value="1"/>
</dbReference>
<reference evidence="2 3" key="1">
    <citation type="submission" date="2024-02" db="EMBL/GenBank/DDBJ databases">
        <title>De novo assembly and annotation of 12 fungi associated with fruit tree decline syndrome in Ontario, Canada.</title>
        <authorList>
            <person name="Sulman M."/>
            <person name="Ellouze W."/>
            <person name="Ilyukhin E."/>
        </authorList>
    </citation>
    <scope>NUCLEOTIDE SEQUENCE [LARGE SCALE GENOMIC DNA]</scope>
    <source>
        <strain evidence="2 3">M169</strain>
    </source>
</reference>
<comment type="caution">
    <text evidence="2">The sequence shown here is derived from an EMBL/GenBank/DDBJ whole genome shotgun (WGS) entry which is preliminary data.</text>
</comment>
<dbReference type="Proteomes" id="UP001430848">
    <property type="component" value="Unassembled WGS sequence"/>
</dbReference>
<evidence type="ECO:0000313" key="3">
    <source>
        <dbReference type="Proteomes" id="UP001430848"/>
    </source>
</evidence>
<feature type="transmembrane region" description="Helical" evidence="1">
    <location>
        <begin position="70"/>
        <end position="94"/>
    </location>
</feature>
<dbReference type="PANTHER" id="PTHR12242">
    <property type="entry name" value="OS02G0130600 PROTEIN-RELATED"/>
    <property type="match status" value="1"/>
</dbReference>